<dbReference type="Gene3D" id="1.25.40.70">
    <property type="entry name" value="Phosphatidylinositol 3-kinase, accessory domain (PIK)"/>
    <property type="match status" value="1"/>
</dbReference>
<proteinExistence type="predicted"/>
<gene>
    <name evidence="2" type="ORF">KHB02_025485</name>
    <name evidence="1" type="ORF">KHB02_22865</name>
</gene>
<reference evidence="1" key="1">
    <citation type="submission" date="2021-05" db="EMBL/GenBank/DDBJ databases">
        <title>Novel Bacillus species.</title>
        <authorList>
            <person name="Liu G."/>
        </authorList>
    </citation>
    <scope>NUCLEOTIDE SEQUENCE</scope>
    <source>
        <strain evidence="1 3">FJAT-50051</strain>
    </source>
</reference>
<evidence type="ECO:0000313" key="2">
    <source>
        <dbReference type="EMBL" id="MCH6268886.1"/>
    </source>
</evidence>
<accession>A0A942T318</accession>
<dbReference type="InterPro" id="IPR016024">
    <property type="entry name" value="ARM-type_fold"/>
</dbReference>
<evidence type="ECO:0000313" key="3">
    <source>
        <dbReference type="Proteomes" id="UP000677265"/>
    </source>
</evidence>
<protein>
    <recommendedName>
        <fullName evidence="4">DUF2019 domain-containing protein</fullName>
    </recommendedName>
</protein>
<dbReference type="RefSeq" id="WP_213144142.1">
    <property type="nucleotide sequence ID" value="NZ_JAGYPE020000070.1"/>
</dbReference>
<keyword evidence="3" id="KW-1185">Reference proteome</keyword>
<dbReference type="EMBL" id="JAGYPE010000004">
    <property type="protein sequence ID" value="MBS4184241.1"/>
    <property type="molecule type" value="Genomic_DNA"/>
</dbReference>
<comment type="caution">
    <text evidence="1">The sequence shown here is derived from an EMBL/GenBank/DDBJ whole genome shotgun (WGS) entry which is preliminary data.</text>
</comment>
<dbReference type="AlphaFoldDB" id="A0A942T318"/>
<dbReference type="EMBL" id="JAGYPE020000070">
    <property type="protein sequence ID" value="MCH6268886.1"/>
    <property type="molecule type" value="Genomic_DNA"/>
</dbReference>
<sequence>MKNDELIEEYVSLIIEQGKAFEDANDKLNNKLDSRAEKIFEKISKSNQLKKMIMYLNHENDYVKFAVASKVYSFEPELSKEALKKVADGDSLLKMVVEITLNEINN</sequence>
<evidence type="ECO:0000313" key="1">
    <source>
        <dbReference type="EMBL" id="MBS4184241.1"/>
    </source>
</evidence>
<dbReference type="InterPro" id="IPR042236">
    <property type="entry name" value="PI3K_accessory_sf"/>
</dbReference>
<organism evidence="1">
    <name type="scientific">Neobacillus citreus</name>
    <dbReference type="NCBI Taxonomy" id="2833578"/>
    <lineage>
        <taxon>Bacteria</taxon>
        <taxon>Bacillati</taxon>
        <taxon>Bacillota</taxon>
        <taxon>Bacilli</taxon>
        <taxon>Bacillales</taxon>
        <taxon>Bacillaceae</taxon>
        <taxon>Neobacillus</taxon>
    </lineage>
</organism>
<dbReference type="SUPFAM" id="SSF48371">
    <property type="entry name" value="ARM repeat"/>
    <property type="match status" value="1"/>
</dbReference>
<dbReference type="Proteomes" id="UP000677265">
    <property type="component" value="Unassembled WGS sequence"/>
</dbReference>
<evidence type="ECO:0008006" key="4">
    <source>
        <dbReference type="Google" id="ProtNLM"/>
    </source>
</evidence>
<name>A0A942T318_9BACI</name>